<dbReference type="InterPro" id="IPR011757">
    <property type="entry name" value="Lytic_transglycosylase_MltB"/>
</dbReference>
<dbReference type="InterPro" id="IPR031304">
    <property type="entry name" value="SLT_2"/>
</dbReference>
<dbReference type="GO" id="GO:0009253">
    <property type="term" value="P:peptidoglycan catabolic process"/>
    <property type="evidence" value="ECO:0007669"/>
    <property type="project" value="TreeGrafter"/>
</dbReference>
<dbReference type="FunFam" id="1.10.8.350:FF:000001">
    <property type="entry name" value="Lytic murein transglycosylase B"/>
    <property type="match status" value="1"/>
</dbReference>
<proteinExistence type="predicted"/>
<feature type="domain" description="Transglycosylase SLT" evidence="2">
    <location>
        <begin position="14"/>
        <end position="300"/>
    </location>
</feature>
<dbReference type="Gene3D" id="1.10.530.10">
    <property type="match status" value="1"/>
</dbReference>
<organism evidence="3">
    <name type="scientific">uncultured marine bacterium MedDCM-OCT-S01-C266</name>
    <dbReference type="NCBI Taxonomy" id="743047"/>
    <lineage>
        <taxon>Bacteria</taxon>
        <taxon>environmental samples</taxon>
    </lineage>
</organism>
<dbReference type="PANTHER" id="PTHR30163">
    <property type="entry name" value="MEMBRANE-BOUND LYTIC MUREIN TRANSGLYCOSYLASE B"/>
    <property type="match status" value="1"/>
</dbReference>
<dbReference type="SUPFAM" id="SSF53955">
    <property type="entry name" value="Lysozyme-like"/>
    <property type="match status" value="1"/>
</dbReference>
<protein>
    <submittedName>
        <fullName evidence="3">Membrane bound lytic murein transglycosylase B</fullName>
    </submittedName>
</protein>
<dbReference type="GO" id="GO:0008933">
    <property type="term" value="F:peptidoglycan lytic transglycosylase activity"/>
    <property type="evidence" value="ECO:0007669"/>
    <property type="project" value="TreeGrafter"/>
</dbReference>
<name>D6PCE5_9BACT</name>
<dbReference type="InterPro" id="IPR023346">
    <property type="entry name" value="Lysozyme-like_dom_sf"/>
</dbReference>
<dbReference type="Pfam" id="PF13406">
    <property type="entry name" value="SLT_2"/>
    <property type="match status" value="1"/>
</dbReference>
<dbReference type="Gene3D" id="1.10.8.350">
    <property type="entry name" value="Bacterial muramidase"/>
    <property type="match status" value="1"/>
</dbReference>
<dbReference type="CAZy" id="GH103">
    <property type="family name" value="Glycoside Hydrolase Family 103"/>
</dbReference>
<dbReference type="EMBL" id="GU942980">
    <property type="protein sequence ID" value="ADD93396.1"/>
    <property type="molecule type" value="Genomic_DNA"/>
</dbReference>
<evidence type="ECO:0000313" key="3">
    <source>
        <dbReference type="EMBL" id="ADD93396.1"/>
    </source>
</evidence>
<feature type="active site" evidence="1">
    <location>
        <position position="106"/>
    </location>
</feature>
<reference evidence="3" key="1">
    <citation type="journal article" date="2010" name="ISME J.">
        <title>Metagenome of the Mediterranean deep chlorophyll maximum studied by direct and fosmid library 454 pyrosequencing.</title>
        <authorList>
            <person name="Ghai R."/>
            <person name="Martin-Cuadrado A.B."/>
            <person name="Molto A.G."/>
            <person name="Heredia I.G."/>
            <person name="Cabrera R."/>
            <person name="Martin J."/>
            <person name="Verdu M."/>
            <person name="Deschamps P."/>
            <person name="Moreira D."/>
            <person name="Lopez-Garcia P."/>
            <person name="Mira A."/>
            <person name="Rodriguez-Valera F."/>
        </authorList>
    </citation>
    <scope>NUCLEOTIDE SEQUENCE</scope>
</reference>
<dbReference type="AlphaFoldDB" id="D6PCE5"/>
<dbReference type="PANTHER" id="PTHR30163:SF9">
    <property type="entry name" value="MEMBRANE-BOUND LYTIC MUREIN TRANSGLYCOSYLASE B"/>
    <property type="match status" value="1"/>
</dbReference>
<dbReference type="CDD" id="cd13399">
    <property type="entry name" value="Slt35-like"/>
    <property type="match status" value="1"/>
</dbReference>
<evidence type="ECO:0000259" key="2">
    <source>
        <dbReference type="Pfam" id="PF13406"/>
    </source>
</evidence>
<evidence type="ECO:0000256" key="1">
    <source>
        <dbReference type="PIRSR" id="PIRSR611757-1"/>
    </source>
</evidence>
<sequence length="307" mass="35307">MYFKTLGQIDENKVSNFILNYSKTNGIKVEEIKLILDSAKYIPEIIERISRPAESISWKRYRNIFLTNERISRGVTFWNDHESTLNVVSNYSGVEIEYLVAILGVETYYGEKKGGYKVLDALYTLAFAYPKREGFFTKELGEFITLSSTQNLDLYNAEGSYAGAIGYCQFMPSSYRTYAKSFDEFKGCDLVNNIDDAIMSAANYLKVHKWKNGGKVAIQVQKADNAINLNANYIKPKNTLQYFMERGYQVEGQSMTDLVSIIELDNEISKEYWIGFSNFYVLTRYNHSPLYAMAVHQLAQEIRILKN</sequence>
<dbReference type="NCBIfam" id="TIGR02282">
    <property type="entry name" value="MltB"/>
    <property type="match status" value="1"/>
</dbReference>
<accession>D6PCE5</accession>
<dbReference type="InterPro" id="IPR043426">
    <property type="entry name" value="MltB-like"/>
</dbReference>